<protein>
    <submittedName>
        <fullName evidence="1">Uncharacterized protein</fullName>
    </submittedName>
</protein>
<dbReference type="Proteomes" id="UP000481043">
    <property type="component" value="Unassembled WGS sequence"/>
</dbReference>
<proteinExistence type="predicted"/>
<accession>A0A6M0Q9C4</accession>
<name>A0A6M0Q9C4_9BACI</name>
<gene>
    <name evidence="1" type="ORF">G4D63_14005</name>
</gene>
<keyword evidence="2" id="KW-1185">Reference proteome</keyword>
<evidence type="ECO:0000313" key="1">
    <source>
        <dbReference type="EMBL" id="NEY72847.1"/>
    </source>
</evidence>
<dbReference type="EMBL" id="JAAIWM010000005">
    <property type="protein sequence ID" value="NEY72847.1"/>
    <property type="molecule type" value="Genomic_DNA"/>
</dbReference>
<reference evidence="1 2" key="1">
    <citation type="submission" date="2020-02" db="EMBL/GenBank/DDBJ databases">
        <title>Bacillus aquiflavi sp. nov., isolated from yellow water of strong flavor Chinese baijiu in Yibin region of China.</title>
        <authorList>
            <person name="Xie J."/>
        </authorList>
    </citation>
    <scope>NUCLEOTIDE SEQUENCE [LARGE SCALE GENOMIC DNA]</scope>
    <source>
        <strain evidence="1 2">SA4</strain>
    </source>
</reference>
<sequence>MEFIYAYDGMAKPTVGDILITDDDGVRKYYLITRHDTESFSLIDLGKSETSLLLNELPLYQIGMQLSPTSYHEIIIDIIKNRDISIDLNLHD</sequence>
<comment type="caution">
    <text evidence="1">The sequence shown here is derived from an EMBL/GenBank/DDBJ whole genome shotgun (WGS) entry which is preliminary data.</text>
</comment>
<evidence type="ECO:0000313" key="2">
    <source>
        <dbReference type="Proteomes" id="UP000481043"/>
    </source>
</evidence>
<dbReference type="AlphaFoldDB" id="A0A6M0Q9C4"/>
<dbReference type="RefSeq" id="WP_163180328.1">
    <property type="nucleotide sequence ID" value="NZ_JAAIWM010000005.1"/>
</dbReference>
<organism evidence="1 2">
    <name type="scientific">Bacillus mesophilus</name>
    <dbReference type="NCBI Taxonomy" id="1808955"/>
    <lineage>
        <taxon>Bacteria</taxon>
        <taxon>Bacillati</taxon>
        <taxon>Bacillota</taxon>
        <taxon>Bacilli</taxon>
        <taxon>Bacillales</taxon>
        <taxon>Bacillaceae</taxon>
        <taxon>Bacillus</taxon>
    </lineage>
</organism>